<name>A0ABP6Z0H9_9ACTN</name>
<reference evidence="2" key="1">
    <citation type="journal article" date="2019" name="Int. J. Syst. Evol. Microbiol.">
        <title>The Global Catalogue of Microorganisms (GCM) 10K type strain sequencing project: providing services to taxonomists for standard genome sequencing and annotation.</title>
        <authorList>
            <consortium name="The Broad Institute Genomics Platform"/>
            <consortium name="The Broad Institute Genome Sequencing Center for Infectious Disease"/>
            <person name="Wu L."/>
            <person name="Ma J."/>
        </authorList>
    </citation>
    <scope>NUCLEOTIDE SEQUENCE [LARGE SCALE GENOMIC DNA]</scope>
    <source>
        <strain evidence="2">JCM 17656</strain>
    </source>
</reference>
<comment type="caution">
    <text evidence="1">The sequence shown here is derived from an EMBL/GenBank/DDBJ whole genome shotgun (WGS) entry which is preliminary data.</text>
</comment>
<sequence length="126" mass="13297">MYGIDECLAEAMGVPGVRGASLVDWSSGLVLGAVGEGPPGSHEIAAAETTEVVAAAVRCRSVTTGAAEAMPVEDIIITTSGYHLIRFVDTAFDSNVFLYLWLDRGDAILAVARFRLKTLAERLVSV</sequence>
<protein>
    <recommendedName>
        <fullName evidence="3">Roadblock/LAMTOR2 domain-containing protein</fullName>
    </recommendedName>
</protein>
<proteinExistence type="predicted"/>
<accession>A0ABP6Z0H9</accession>
<dbReference type="Proteomes" id="UP001500707">
    <property type="component" value="Unassembled WGS sequence"/>
</dbReference>
<gene>
    <name evidence="1" type="ORF">GCM10022295_90150</name>
</gene>
<organism evidence="1 2">
    <name type="scientific">Streptomyces osmaniensis</name>
    <dbReference type="NCBI Taxonomy" id="593134"/>
    <lineage>
        <taxon>Bacteria</taxon>
        <taxon>Bacillati</taxon>
        <taxon>Actinomycetota</taxon>
        <taxon>Actinomycetes</taxon>
        <taxon>Kitasatosporales</taxon>
        <taxon>Streptomycetaceae</taxon>
        <taxon>Streptomyces</taxon>
    </lineage>
</organism>
<evidence type="ECO:0000313" key="2">
    <source>
        <dbReference type="Proteomes" id="UP001500707"/>
    </source>
</evidence>
<evidence type="ECO:0000313" key="1">
    <source>
        <dbReference type="EMBL" id="GAA3594824.1"/>
    </source>
</evidence>
<keyword evidence="2" id="KW-1185">Reference proteome</keyword>
<evidence type="ECO:0008006" key="3">
    <source>
        <dbReference type="Google" id="ProtNLM"/>
    </source>
</evidence>
<dbReference type="EMBL" id="BAABCE010000036">
    <property type="protein sequence ID" value="GAA3594824.1"/>
    <property type="molecule type" value="Genomic_DNA"/>
</dbReference>